<accession>A0ABR7CLP3</accession>
<gene>
    <name evidence="1" type="ORF">H8S08_03860</name>
</gene>
<dbReference type="Gene3D" id="1.25.10.90">
    <property type="match status" value="1"/>
</dbReference>
<dbReference type="PANTHER" id="PTHR41291:SF1">
    <property type="entry name" value="DNA ALKYLATION REPAIR PROTEIN"/>
    <property type="match status" value="1"/>
</dbReference>
<dbReference type="InterPro" id="IPR014825">
    <property type="entry name" value="DNA_alkylation"/>
</dbReference>
<dbReference type="PANTHER" id="PTHR41291">
    <property type="entry name" value="DNA ALKYLATION REPAIR PROTEIN"/>
    <property type="match status" value="1"/>
</dbReference>
<name>A0ABR7CLP3_9BACT</name>
<sequence length="226" mass="25712">MDKTTELIELLKSHASPDHLAKMKRFGIPDERALGVPVTQLRKIAKPYKRQHELALSLWETGWHEARLLAPMIADPARTTPELADRWTDGFDAWDICDMCCQNLLRHTPFAFDKIYAYAPREEEFVRRTAFALIATLAVGDKKSGDEKFIPLFDLIETASADPRNFVRKAVNWALRQTGKRNLRLHTQAVALSRRLGASADRTAAWIGRDALRELSDPKIIARIKP</sequence>
<protein>
    <submittedName>
        <fullName evidence="1">DNA alkylation repair protein</fullName>
    </submittedName>
</protein>
<reference evidence="1 2" key="1">
    <citation type="submission" date="2020-08" db="EMBL/GenBank/DDBJ databases">
        <title>Genome public.</title>
        <authorList>
            <person name="Liu C."/>
            <person name="Sun Q."/>
        </authorList>
    </citation>
    <scope>NUCLEOTIDE SEQUENCE [LARGE SCALE GENOMIC DNA]</scope>
    <source>
        <strain evidence="1 2">New-7</strain>
    </source>
</reference>
<organism evidence="1 2">
    <name type="scientific">Alistipes hominis</name>
    <dbReference type="NCBI Taxonomy" id="2763015"/>
    <lineage>
        <taxon>Bacteria</taxon>
        <taxon>Pseudomonadati</taxon>
        <taxon>Bacteroidota</taxon>
        <taxon>Bacteroidia</taxon>
        <taxon>Bacteroidales</taxon>
        <taxon>Rikenellaceae</taxon>
        <taxon>Alistipes</taxon>
    </lineage>
</organism>
<dbReference type="SUPFAM" id="SSF48371">
    <property type="entry name" value="ARM repeat"/>
    <property type="match status" value="1"/>
</dbReference>
<dbReference type="Proteomes" id="UP000636891">
    <property type="component" value="Unassembled WGS sequence"/>
</dbReference>
<dbReference type="InterPro" id="IPR016024">
    <property type="entry name" value="ARM-type_fold"/>
</dbReference>
<dbReference type="RefSeq" id="WP_118655456.1">
    <property type="nucleotide sequence ID" value="NZ_JACOOK010000002.1"/>
</dbReference>
<dbReference type="CDD" id="cd06561">
    <property type="entry name" value="AlkD_like"/>
    <property type="match status" value="1"/>
</dbReference>
<dbReference type="EMBL" id="JACOOK010000002">
    <property type="protein sequence ID" value="MBC5616155.1"/>
    <property type="molecule type" value="Genomic_DNA"/>
</dbReference>
<evidence type="ECO:0000313" key="1">
    <source>
        <dbReference type="EMBL" id="MBC5616155.1"/>
    </source>
</evidence>
<dbReference type="Pfam" id="PF08713">
    <property type="entry name" value="DNA_alkylation"/>
    <property type="match status" value="1"/>
</dbReference>
<proteinExistence type="predicted"/>
<comment type="caution">
    <text evidence="1">The sequence shown here is derived from an EMBL/GenBank/DDBJ whole genome shotgun (WGS) entry which is preliminary data.</text>
</comment>
<evidence type="ECO:0000313" key="2">
    <source>
        <dbReference type="Proteomes" id="UP000636891"/>
    </source>
</evidence>
<keyword evidence="2" id="KW-1185">Reference proteome</keyword>